<dbReference type="AlphaFoldDB" id="A0A1H7CPX3"/>
<accession>A0A1H7CPX3</accession>
<feature type="transmembrane region" description="Helical" evidence="1">
    <location>
        <begin position="33"/>
        <end position="51"/>
    </location>
</feature>
<gene>
    <name evidence="2" type="ORF">SAMN05443287_11073</name>
</gene>
<evidence type="ECO:0000313" key="2">
    <source>
        <dbReference type="EMBL" id="SEJ91689.1"/>
    </source>
</evidence>
<sequence>MELRRRRGALVLGLVFFATGAFVLGCFEYLTVLGWIVGLLALLVGGGVVLAERRPFRFHIGPNGMVLRVASLNRAVPWTEVDAIVLDQQVPTIGEKQPISSSLLLVPPTNSFVEGPLDGRSPVDGRPALILLDLADVRQSVDEVAAALARFAGSRFTDVRHLRRARFDSPDFNIRPGGYEPAQVDDLIRQGRDGLLIDQLLPRWAAKATFERARAELPASELGYDRTEVDSLLDELSVLIARSPSRGTQAG</sequence>
<evidence type="ECO:0000313" key="3">
    <source>
        <dbReference type="Proteomes" id="UP000198707"/>
    </source>
</evidence>
<evidence type="ECO:0000256" key="1">
    <source>
        <dbReference type="SAM" id="Phobius"/>
    </source>
</evidence>
<keyword evidence="1" id="KW-1133">Transmembrane helix</keyword>
<dbReference type="OrthoDB" id="3403153at2"/>
<name>A0A1H7CPX3_9ACTN</name>
<keyword evidence="3" id="KW-1185">Reference proteome</keyword>
<keyword evidence="1" id="KW-0812">Transmembrane</keyword>
<dbReference type="PROSITE" id="PS51257">
    <property type="entry name" value="PROKAR_LIPOPROTEIN"/>
    <property type="match status" value="1"/>
</dbReference>
<proteinExistence type="predicted"/>
<dbReference type="RefSeq" id="WP_139217998.1">
    <property type="nucleotide sequence ID" value="NZ_BOPI01000023.1"/>
</dbReference>
<dbReference type="STRING" id="1144548.SAMN05443287_11073"/>
<reference evidence="3" key="1">
    <citation type="submission" date="2016-10" db="EMBL/GenBank/DDBJ databases">
        <authorList>
            <person name="Varghese N."/>
            <person name="Submissions S."/>
        </authorList>
    </citation>
    <scope>NUCLEOTIDE SEQUENCE [LARGE SCALE GENOMIC DNA]</scope>
    <source>
        <strain evidence="3">CGMCC 4.7038</strain>
    </source>
</reference>
<organism evidence="2 3">
    <name type="scientific">Micromonospora phaseoli</name>
    <dbReference type="NCBI Taxonomy" id="1144548"/>
    <lineage>
        <taxon>Bacteria</taxon>
        <taxon>Bacillati</taxon>
        <taxon>Actinomycetota</taxon>
        <taxon>Actinomycetes</taxon>
        <taxon>Micromonosporales</taxon>
        <taxon>Micromonosporaceae</taxon>
        <taxon>Micromonospora</taxon>
    </lineage>
</organism>
<dbReference type="EMBL" id="FNYV01000010">
    <property type="protein sequence ID" value="SEJ91689.1"/>
    <property type="molecule type" value="Genomic_DNA"/>
</dbReference>
<protein>
    <submittedName>
        <fullName evidence="2">Uncharacterized protein</fullName>
    </submittedName>
</protein>
<dbReference type="Proteomes" id="UP000198707">
    <property type="component" value="Unassembled WGS sequence"/>
</dbReference>
<keyword evidence="1" id="KW-0472">Membrane</keyword>